<protein>
    <submittedName>
        <fullName evidence="2">EVE domain-containing protein</fullName>
    </submittedName>
</protein>
<proteinExistence type="predicted"/>
<keyword evidence="3" id="KW-1185">Reference proteome</keyword>
<organism evidence="2 3">
    <name type="scientific">Kribbella yunnanensis</name>
    <dbReference type="NCBI Taxonomy" id="190194"/>
    <lineage>
        <taxon>Bacteria</taxon>
        <taxon>Bacillati</taxon>
        <taxon>Actinomycetota</taxon>
        <taxon>Actinomycetes</taxon>
        <taxon>Propionibacteriales</taxon>
        <taxon>Kribbellaceae</taxon>
        <taxon>Kribbella</taxon>
    </lineage>
</organism>
<evidence type="ECO:0000259" key="1">
    <source>
        <dbReference type="Pfam" id="PF01878"/>
    </source>
</evidence>
<dbReference type="EMBL" id="BAAANF010000020">
    <property type="protein sequence ID" value="GAA1706143.1"/>
    <property type="molecule type" value="Genomic_DNA"/>
</dbReference>
<dbReference type="Pfam" id="PF01878">
    <property type="entry name" value="EVE"/>
    <property type="match status" value="1"/>
</dbReference>
<feature type="domain" description="EVE" evidence="1">
    <location>
        <begin position="7"/>
        <end position="140"/>
    </location>
</feature>
<accession>A0ABN2IK30</accession>
<dbReference type="Proteomes" id="UP001500280">
    <property type="component" value="Unassembled WGS sequence"/>
</dbReference>
<dbReference type="InterPro" id="IPR002740">
    <property type="entry name" value="EVE_domain"/>
</dbReference>
<dbReference type="SUPFAM" id="SSF88697">
    <property type="entry name" value="PUA domain-like"/>
    <property type="match status" value="1"/>
</dbReference>
<dbReference type="InterPro" id="IPR015947">
    <property type="entry name" value="PUA-like_sf"/>
</dbReference>
<evidence type="ECO:0000313" key="2">
    <source>
        <dbReference type="EMBL" id="GAA1706143.1"/>
    </source>
</evidence>
<name>A0ABN2IK30_9ACTN</name>
<gene>
    <name evidence="2" type="ORF">GCM10009745_62530</name>
</gene>
<evidence type="ECO:0000313" key="3">
    <source>
        <dbReference type="Proteomes" id="UP001500280"/>
    </source>
</evidence>
<comment type="caution">
    <text evidence="2">The sequence shown here is derived from an EMBL/GenBank/DDBJ whole genome shotgun (WGS) entry which is preliminary data.</text>
</comment>
<sequence>MTTIERAWLAVVSAEHTRGAVAGGFVQLNHGKRPGVARLHRGDGFVIYSPTDQYGDKTPLRAFTALGIVADDAPYQAAPMSMGTHGTVAPWRRTITFEQLTPLPLVDITAELHLTSQPNWGYQLRRGLVPLTPSDFAVLRTAMTPRST</sequence>
<reference evidence="2 3" key="1">
    <citation type="journal article" date="2019" name="Int. J. Syst. Evol. Microbiol.">
        <title>The Global Catalogue of Microorganisms (GCM) 10K type strain sequencing project: providing services to taxonomists for standard genome sequencing and annotation.</title>
        <authorList>
            <consortium name="The Broad Institute Genomics Platform"/>
            <consortium name="The Broad Institute Genome Sequencing Center for Infectious Disease"/>
            <person name="Wu L."/>
            <person name="Ma J."/>
        </authorList>
    </citation>
    <scope>NUCLEOTIDE SEQUENCE [LARGE SCALE GENOMIC DNA]</scope>
    <source>
        <strain evidence="2 3">JCM 14307</strain>
    </source>
</reference>
<dbReference type="Gene3D" id="3.10.590.10">
    <property type="entry name" value="ph1033 like domains"/>
    <property type="match status" value="1"/>
</dbReference>
<dbReference type="CDD" id="cd21132">
    <property type="entry name" value="EVE-like"/>
    <property type="match status" value="1"/>
</dbReference>
<dbReference type="RefSeq" id="WP_344159814.1">
    <property type="nucleotide sequence ID" value="NZ_BAAANF010000020.1"/>
</dbReference>